<dbReference type="GO" id="GO:0004518">
    <property type="term" value="F:nuclease activity"/>
    <property type="evidence" value="ECO:0007669"/>
    <property type="project" value="UniProtKB-KW"/>
</dbReference>
<organism evidence="4 5">
    <name type="scientific">Helicobacter brantae</name>
    <dbReference type="NCBI Taxonomy" id="375927"/>
    <lineage>
        <taxon>Bacteria</taxon>
        <taxon>Pseudomonadati</taxon>
        <taxon>Campylobacterota</taxon>
        <taxon>Epsilonproteobacteria</taxon>
        <taxon>Campylobacterales</taxon>
        <taxon>Helicobacteraceae</taxon>
        <taxon>Helicobacter</taxon>
    </lineage>
</organism>
<comment type="similarity">
    <text evidence="1">Belongs to the EndA/NucM nuclease family.</text>
</comment>
<dbReference type="GO" id="GO:0016787">
    <property type="term" value="F:hydrolase activity"/>
    <property type="evidence" value="ECO:0007669"/>
    <property type="project" value="UniProtKB-KW"/>
</dbReference>
<evidence type="ECO:0000256" key="3">
    <source>
        <dbReference type="ARBA" id="ARBA00022801"/>
    </source>
</evidence>
<dbReference type="PANTHER" id="PTHR33607">
    <property type="entry name" value="ENDONUCLEASE-1"/>
    <property type="match status" value="1"/>
</dbReference>
<proteinExistence type="inferred from homology"/>
<evidence type="ECO:0000313" key="5">
    <source>
        <dbReference type="Proteomes" id="UP000257045"/>
    </source>
</evidence>
<evidence type="ECO:0000256" key="2">
    <source>
        <dbReference type="ARBA" id="ARBA00022722"/>
    </source>
</evidence>
<evidence type="ECO:0000256" key="1">
    <source>
        <dbReference type="ARBA" id="ARBA00006429"/>
    </source>
</evidence>
<protein>
    <submittedName>
        <fullName evidence="4">Deoxyribonuclease</fullName>
    </submittedName>
</protein>
<dbReference type="OrthoDB" id="9800417at2"/>
<sequence length="221" mass="26219">MRIFIFFLFTLSLYSQPSFSQSKKLLKEIYSDNQYTFYCNTPYVYVGKNAILQNDGSYTPRNPTTKKGKPNLRTQRIEWEHIMPAQNFGKHLPCWREGGRKACQKDPTFTKMEADMHNLVPSIGEINGDRSNYRYAQAGKEVPFNQYGKCRFYVDFKNKRAYPRDEIKGDIARAYLYMSKTYNIPLSSQERKLMEAWDKLDPISEWEKEKNRRIEQIKNKL</sequence>
<dbReference type="RefSeq" id="WP_115569938.1">
    <property type="nucleotide sequence ID" value="NZ_NXLV01000013.1"/>
</dbReference>
<dbReference type="SUPFAM" id="SSF54060">
    <property type="entry name" value="His-Me finger endonucleases"/>
    <property type="match status" value="1"/>
</dbReference>
<evidence type="ECO:0000313" key="4">
    <source>
        <dbReference type="EMBL" id="RDU69810.1"/>
    </source>
</evidence>
<dbReference type="AlphaFoldDB" id="A0A3D8IXW4"/>
<comment type="caution">
    <text evidence="4">The sequence shown here is derived from an EMBL/GenBank/DDBJ whole genome shotgun (WGS) entry which is preliminary data.</text>
</comment>
<dbReference type="InterPro" id="IPR044925">
    <property type="entry name" value="His-Me_finger_sf"/>
</dbReference>
<dbReference type="EMBL" id="NXLV01000013">
    <property type="protein sequence ID" value="RDU69810.1"/>
    <property type="molecule type" value="Genomic_DNA"/>
</dbReference>
<reference evidence="4 5" key="1">
    <citation type="submission" date="2018-04" db="EMBL/GenBank/DDBJ databases">
        <title>Novel Campyloabacter and Helicobacter Species and Strains.</title>
        <authorList>
            <person name="Mannion A.J."/>
            <person name="Shen Z."/>
            <person name="Fox J.G."/>
        </authorList>
    </citation>
    <scope>NUCLEOTIDE SEQUENCE [LARGE SCALE GENOMIC DNA]</scope>
    <source>
        <strain evidence="4 5">MIT 04-9366</strain>
    </source>
</reference>
<dbReference type="Proteomes" id="UP000257045">
    <property type="component" value="Unassembled WGS sequence"/>
</dbReference>
<name>A0A3D8IXW4_9HELI</name>
<gene>
    <name evidence="4" type="ORF">CQA58_06625</name>
</gene>
<keyword evidence="3" id="KW-0378">Hydrolase</keyword>
<dbReference type="InterPro" id="IPR007346">
    <property type="entry name" value="Endonuclease-I"/>
</dbReference>
<keyword evidence="5" id="KW-1185">Reference proteome</keyword>
<accession>A0A3D8IXW4</accession>
<dbReference type="PANTHER" id="PTHR33607:SF2">
    <property type="entry name" value="ENDONUCLEASE-1"/>
    <property type="match status" value="1"/>
</dbReference>
<keyword evidence="2" id="KW-0540">Nuclease</keyword>
<dbReference type="Pfam" id="PF04231">
    <property type="entry name" value="Endonuclease_1"/>
    <property type="match status" value="1"/>
</dbReference>